<gene>
    <name evidence="1" type="primary">GLEAN_12441</name>
    <name evidence="1" type="ORF">TcasGA2_TC012441</name>
</gene>
<keyword evidence="2" id="KW-1185">Reference proteome</keyword>
<dbReference type="AlphaFoldDB" id="D6X2B6"/>
<dbReference type="InParanoid" id="D6X2B6"/>
<dbReference type="HOGENOM" id="CLU_2815737_0_0_1"/>
<reference evidence="1 2" key="1">
    <citation type="journal article" date="2008" name="Nature">
        <title>The genome of the model beetle and pest Tribolium castaneum.</title>
        <authorList>
            <consortium name="Tribolium Genome Sequencing Consortium"/>
            <person name="Richards S."/>
            <person name="Gibbs R.A."/>
            <person name="Weinstock G.M."/>
            <person name="Brown S.J."/>
            <person name="Denell R."/>
            <person name="Beeman R.W."/>
            <person name="Gibbs R."/>
            <person name="Beeman R.W."/>
            <person name="Brown S.J."/>
            <person name="Bucher G."/>
            <person name="Friedrich M."/>
            <person name="Grimmelikhuijzen C.J."/>
            <person name="Klingler M."/>
            <person name="Lorenzen M."/>
            <person name="Richards S."/>
            <person name="Roth S."/>
            <person name="Schroder R."/>
            <person name="Tautz D."/>
            <person name="Zdobnov E.M."/>
            <person name="Muzny D."/>
            <person name="Gibbs R.A."/>
            <person name="Weinstock G.M."/>
            <person name="Attaway T."/>
            <person name="Bell S."/>
            <person name="Buhay C.J."/>
            <person name="Chandrabose M.N."/>
            <person name="Chavez D."/>
            <person name="Clerk-Blankenburg K.P."/>
            <person name="Cree A."/>
            <person name="Dao M."/>
            <person name="Davis C."/>
            <person name="Chacko J."/>
            <person name="Dinh H."/>
            <person name="Dugan-Rocha S."/>
            <person name="Fowler G."/>
            <person name="Garner T.T."/>
            <person name="Garnes J."/>
            <person name="Gnirke A."/>
            <person name="Hawes A."/>
            <person name="Hernandez J."/>
            <person name="Hines S."/>
            <person name="Holder M."/>
            <person name="Hume J."/>
            <person name="Jhangiani S.N."/>
            <person name="Joshi V."/>
            <person name="Khan Z.M."/>
            <person name="Jackson L."/>
            <person name="Kovar C."/>
            <person name="Kowis A."/>
            <person name="Lee S."/>
            <person name="Lewis L.R."/>
            <person name="Margolis J."/>
            <person name="Morgan M."/>
            <person name="Nazareth L.V."/>
            <person name="Nguyen N."/>
            <person name="Okwuonu G."/>
            <person name="Parker D."/>
            <person name="Richards S."/>
            <person name="Ruiz S.J."/>
            <person name="Santibanez J."/>
            <person name="Savard J."/>
            <person name="Scherer S.E."/>
            <person name="Schneider B."/>
            <person name="Sodergren E."/>
            <person name="Tautz D."/>
            <person name="Vattahil S."/>
            <person name="Villasana D."/>
            <person name="White C.S."/>
            <person name="Wright R."/>
            <person name="Park Y."/>
            <person name="Beeman R.W."/>
            <person name="Lord J."/>
            <person name="Oppert B."/>
            <person name="Lorenzen M."/>
            <person name="Brown S."/>
            <person name="Wang L."/>
            <person name="Savard J."/>
            <person name="Tautz D."/>
            <person name="Richards S."/>
            <person name="Weinstock G."/>
            <person name="Gibbs R.A."/>
            <person name="Liu Y."/>
            <person name="Worley K."/>
            <person name="Weinstock G."/>
            <person name="Elsik C.G."/>
            <person name="Reese J.T."/>
            <person name="Elhaik E."/>
            <person name="Landan G."/>
            <person name="Graur D."/>
            <person name="Arensburger P."/>
            <person name="Atkinson P."/>
            <person name="Beeman R.W."/>
            <person name="Beidler J."/>
            <person name="Brown S.J."/>
            <person name="Demuth J.P."/>
            <person name="Drury D.W."/>
            <person name="Du Y.Z."/>
            <person name="Fujiwara H."/>
            <person name="Lorenzen M."/>
            <person name="Maselli V."/>
            <person name="Osanai M."/>
            <person name="Park Y."/>
            <person name="Robertson H.M."/>
            <person name="Tu Z."/>
            <person name="Wang J.J."/>
            <person name="Wang S."/>
            <person name="Richards S."/>
            <person name="Song H."/>
            <person name="Zhang L."/>
            <person name="Sodergren E."/>
            <person name="Werner D."/>
            <person name="Stanke M."/>
            <person name="Morgenstern B."/>
            <person name="Solovyev V."/>
            <person name="Kosarev P."/>
            <person name="Brown G."/>
            <person name="Chen H.C."/>
            <person name="Ermolaeva O."/>
            <person name="Hlavina W."/>
            <person name="Kapustin Y."/>
            <person name="Kiryutin B."/>
            <person name="Kitts P."/>
            <person name="Maglott D."/>
            <person name="Pruitt K."/>
            <person name="Sapojnikov V."/>
            <person name="Souvorov A."/>
            <person name="Mackey A.J."/>
            <person name="Waterhouse R.M."/>
            <person name="Wyder S."/>
            <person name="Zdobnov E.M."/>
            <person name="Zdobnov E.M."/>
            <person name="Wyder S."/>
            <person name="Kriventseva E.V."/>
            <person name="Kadowaki T."/>
            <person name="Bork P."/>
            <person name="Aranda M."/>
            <person name="Bao R."/>
            <person name="Beermann A."/>
            <person name="Berns N."/>
            <person name="Bolognesi R."/>
            <person name="Bonneton F."/>
            <person name="Bopp D."/>
            <person name="Brown S.J."/>
            <person name="Bucher G."/>
            <person name="Butts T."/>
            <person name="Chaumot A."/>
            <person name="Denell R.E."/>
            <person name="Ferrier D.E."/>
            <person name="Friedrich M."/>
            <person name="Gordon C.M."/>
            <person name="Jindra M."/>
            <person name="Klingler M."/>
            <person name="Lan Q."/>
            <person name="Lattorff H.M."/>
            <person name="Laudet V."/>
            <person name="von Levetsow C."/>
            <person name="Liu Z."/>
            <person name="Lutz R."/>
            <person name="Lynch J.A."/>
            <person name="da Fonseca R.N."/>
            <person name="Posnien N."/>
            <person name="Reuter R."/>
            <person name="Roth S."/>
            <person name="Savard J."/>
            <person name="Schinko J.B."/>
            <person name="Schmitt C."/>
            <person name="Schoppmeier M."/>
            <person name="Schroder R."/>
            <person name="Shippy T.D."/>
            <person name="Simonnet F."/>
            <person name="Marques-Souza H."/>
            <person name="Tautz D."/>
            <person name="Tomoyasu Y."/>
            <person name="Trauner J."/>
            <person name="Van der Zee M."/>
            <person name="Vervoort M."/>
            <person name="Wittkopp N."/>
            <person name="Wimmer E.A."/>
            <person name="Yang X."/>
            <person name="Jones A.K."/>
            <person name="Sattelle D.B."/>
            <person name="Ebert P.R."/>
            <person name="Nelson D."/>
            <person name="Scott J.G."/>
            <person name="Beeman R.W."/>
            <person name="Muthukrishnan S."/>
            <person name="Kramer K.J."/>
            <person name="Arakane Y."/>
            <person name="Beeman R.W."/>
            <person name="Zhu Q."/>
            <person name="Hogenkamp D."/>
            <person name="Dixit R."/>
            <person name="Oppert B."/>
            <person name="Jiang H."/>
            <person name="Zou Z."/>
            <person name="Marshall J."/>
            <person name="Elpidina E."/>
            <person name="Vinokurov K."/>
            <person name="Oppert C."/>
            <person name="Zou Z."/>
            <person name="Evans J."/>
            <person name="Lu Z."/>
            <person name="Zhao P."/>
            <person name="Sumathipala N."/>
            <person name="Altincicek B."/>
            <person name="Vilcinskas A."/>
            <person name="Williams M."/>
            <person name="Hultmark D."/>
            <person name="Hetru C."/>
            <person name="Jiang H."/>
            <person name="Grimmelikhuijzen C.J."/>
            <person name="Hauser F."/>
            <person name="Cazzamali G."/>
            <person name="Williamson M."/>
            <person name="Park Y."/>
            <person name="Li B."/>
            <person name="Tanaka Y."/>
            <person name="Predel R."/>
            <person name="Neupert S."/>
            <person name="Schachtner J."/>
            <person name="Verleyen P."/>
            <person name="Raible F."/>
            <person name="Bork P."/>
            <person name="Friedrich M."/>
            <person name="Walden K.K."/>
            <person name="Robertson H.M."/>
            <person name="Angeli S."/>
            <person name="Foret S."/>
            <person name="Bucher G."/>
            <person name="Schuetz S."/>
            <person name="Maleszka R."/>
            <person name="Wimmer E.A."/>
            <person name="Beeman R.W."/>
            <person name="Lorenzen M."/>
            <person name="Tomoyasu Y."/>
            <person name="Miller S.C."/>
            <person name="Grossmann D."/>
            <person name="Bucher G."/>
        </authorList>
    </citation>
    <scope>NUCLEOTIDE SEQUENCE [LARGE SCALE GENOMIC DNA]</scope>
    <source>
        <strain evidence="1 2">Georgia GA2</strain>
    </source>
</reference>
<proteinExistence type="predicted"/>
<name>D6X2B6_TRICA</name>
<accession>D6X2B6</accession>
<organism evidence="1 2">
    <name type="scientific">Tribolium castaneum</name>
    <name type="common">Red flour beetle</name>
    <dbReference type="NCBI Taxonomy" id="7070"/>
    <lineage>
        <taxon>Eukaryota</taxon>
        <taxon>Metazoa</taxon>
        <taxon>Ecdysozoa</taxon>
        <taxon>Arthropoda</taxon>
        <taxon>Hexapoda</taxon>
        <taxon>Insecta</taxon>
        <taxon>Pterygota</taxon>
        <taxon>Neoptera</taxon>
        <taxon>Endopterygota</taxon>
        <taxon>Coleoptera</taxon>
        <taxon>Polyphaga</taxon>
        <taxon>Cucujiformia</taxon>
        <taxon>Tenebrionidae</taxon>
        <taxon>Tenebrionidae incertae sedis</taxon>
        <taxon>Tribolium</taxon>
    </lineage>
</organism>
<evidence type="ECO:0000313" key="2">
    <source>
        <dbReference type="Proteomes" id="UP000007266"/>
    </source>
</evidence>
<sequence length="67" mass="8013">MTPLRRPRPLIHDRRSPWRANNRTHLRCDLRSRSIMGRRRERKNSAFYTGQGVAAHRLIHPLMNIQS</sequence>
<dbReference type="Proteomes" id="UP000007266">
    <property type="component" value="Linkage group 9"/>
</dbReference>
<reference evidence="1 2" key="2">
    <citation type="journal article" date="2010" name="Nucleic Acids Res.">
        <title>BeetleBase in 2010: revisions to provide comprehensive genomic information for Tribolium castaneum.</title>
        <authorList>
            <person name="Kim H.S."/>
            <person name="Murphy T."/>
            <person name="Xia J."/>
            <person name="Caragea D."/>
            <person name="Park Y."/>
            <person name="Beeman R.W."/>
            <person name="Lorenzen M.D."/>
            <person name="Butcher S."/>
            <person name="Manak J.R."/>
            <person name="Brown S.J."/>
        </authorList>
    </citation>
    <scope>GENOME REANNOTATION</scope>
    <source>
        <strain evidence="1 2">Georgia GA2</strain>
    </source>
</reference>
<evidence type="ECO:0000313" key="1">
    <source>
        <dbReference type="EMBL" id="EFA10242.1"/>
    </source>
</evidence>
<protein>
    <submittedName>
        <fullName evidence="1">Uncharacterized protein</fullName>
    </submittedName>
</protein>
<dbReference type="EMBL" id="KQ971371">
    <property type="protein sequence ID" value="EFA10242.1"/>
    <property type="molecule type" value="Genomic_DNA"/>
</dbReference>